<dbReference type="Proteomes" id="UP001142374">
    <property type="component" value="Unassembled WGS sequence"/>
</dbReference>
<dbReference type="RefSeq" id="WP_206329821.1">
    <property type="nucleotide sequence ID" value="NZ_JAATER010000348.1"/>
</dbReference>
<keyword evidence="2" id="KW-0815">Transposition</keyword>
<dbReference type="GO" id="GO:0032196">
    <property type="term" value="P:transposition"/>
    <property type="evidence" value="ECO:0007669"/>
    <property type="project" value="UniProtKB-KW"/>
</dbReference>
<dbReference type="GO" id="GO:0046872">
    <property type="term" value="F:metal ion binding"/>
    <property type="evidence" value="ECO:0007669"/>
    <property type="project" value="UniProtKB-KW"/>
</dbReference>
<dbReference type="InterPro" id="IPR001959">
    <property type="entry name" value="Transposase"/>
</dbReference>
<dbReference type="NCBIfam" id="TIGR01766">
    <property type="entry name" value="IS200/IS605 family accessory protein TnpB-like domain"/>
    <property type="match status" value="1"/>
</dbReference>
<dbReference type="Pfam" id="PF12323">
    <property type="entry name" value="HTH_OrfB_IS605"/>
    <property type="match status" value="1"/>
</dbReference>
<organism evidence="10 11">
    <name type="scientific">Streptomyces telluris</name>
    <dbReference type="NCBI Taxonomy" id="2720021"/>
    <lineage>
        <taxon>Bacteria</taxon>
        <taxon>Bacillati</taxon>
        <taxon>Actinomycetota</taxon>
        <taxon>Actinomycetes</taxon>
        <taxon>Kitasatosporales</taxon>
        <taxon>Streptomycetaceae</taxon>
        <taxon>Streptomyces</taxon>
    </lineage>
</organism>
<keyword evidence="3" id="KW-0479">Metal-binding</keyword>
<evidence type="ECO:0000256" key="5">
    <source>
        <dbReference type="ARBA" id="ARBA00023125"/>
    </source>
</evidence>
<evidence type="ECO:0000256" key="3">
    <source>
        <dbReference type="ARBA" id="ARBA00022723"/>
    </source>
</evidence>
<keyword evidence="6" id="KW-0233">DNA recombination</keyword>
<evidence type="ECO:0000259" key="8">
    <source>
        <dbReference type="Pfam" id="PF07282"/>
    </source>
</evidence>
<evidence type="ECO:0000256" key="1">
    <source>
        <dbReference type="ARBA" id="ARBA00008761"/>
    </source>
</evidence>
<feature type="domain" description="Cas12f1-like TNB" evidence="8">
    <location>
        <begin position="320"/>
        <end position="387"/>
    </location>
</feature>
<evidence type="ECO:0000259" key="7">
    <source>
        <dbReference type="Pfam" id="PF01385"/>
    </source>
</evidence>
<keyword evidence="11" id="KW-1185">Reference proteome</keyword>
<evidence type="ECO:0000313" key="11">
    <source>
        <dbReference type="Proteomes" id="UP001142374"/>
    </source>
</evidence>
<evidence type="ECO:0000256" key="2">
    <source>
        <dbReference type="ARBA" id="ARBA00022578"/>
    </source>
</evidence>
<reference evidence="10" key="1">
    <citation type="submission" date="2022-06" db="EMBL/GenBank/DDBJ databases">
        <title>WGS of actinobacteria.</title>
        <authorList>
            <person name="Thawai C."/>
        </authorList>
    </citation>
    <scope>NUCLEOTIDE SEQUENCE</scope>
    <source>
        <strain evidence="10">AA8</strain>
    </source>
</reference>
<dbReference type="InterPro" id="IPR021027">
    <property type="entry name" value="Transposase_put_HTH"/>
</dbReference>
<evidence type="ECO:0000313" key="10">
    <source>
        <dbReference type="EMBL" id="MCQ8769092.1"/>
    </source>
</evidence>
<dbReference type="InterPro" id="IPR010095">
    <property type="entry name" value="Cas12f1-like_TNB"/>
</dbReference>
<evidence type="ECO:0000256" key="4">
    <source>
        <dbReference type="ARBA" id="ARBA00022833"/>
    </source>
</evidence>
<evidence type="ECO:0000256" key="6">
    <source>
        <dbReference type="ARBA" id="ARBA00023172"/>
    </source>
</evidence>
<gene>
    <name evidence="10" type="ORF">NQU55_04750</name>
</gene>
<dbReference type="GO" id="GO:0006310">
    <property type="term" value="P:DNA recombination"/>
    <property type="evidence" value="ECO:0007669"/>
    <property type="project" value="UniProtKB-KW"/>
</dbReference>
<dbReference type="Pfam" id="PF01385">
    <property type="entry name" value="OrfB_IS605"/>
    <property type="match status" value="1"/>
</dbReference>
<comment type="similarity">
    <text evidence="1">In the C-terminal section; belongs to the transposase 35 family.</text>
</comment>
<dbReference type="GO" id="GO:0003677">
    <property type="term" value="F:DNA binding"/>
    <property type="evidence" value="ECO:0007669"/>
    <property type="project" value="UniProtKB-KW"/>
</dbReference>
<name>A0A9X2RJU6_9ACTN</name>
<feature type="domain" description="Probable transposase IS891/IS1136/IS1341" evidence="7">
    <location>
        <begin position="193"/>
        <end position="298"/>
    </location>
</feature>
<dbReference type="AlphaFoldDB" id="A0A9X2RJU6"/>
<proteinExistence type="inferred from homology"/>
<feature type="domain" description="Transposase putative helix-turn-helix" evidence="9">
    <location>
        <begin position="13"/>
        <end position="54"/>
    </location>
</feature>
<sequence>MKGRAKEAGTRERTYRFRFYPTAQQAEQLSKTFGACRWVYNQGLELRNHSWEQRRISIGYAETCRALTGWRRAEETSWLREVSSAVLQQSLRHLDTAFSRFFRGGARHPKRKKKGRAKDSATYVRTGFRWFEDPECPGTGLIHLAKQAEPLNVRWSRALPAGTLPVKVTVTRDRAGRYFLLVLVKECIAPLPPAVTPTLKAVGLDLGIAHLVTLDDGSKIDHPRLLRRYRARLVSLQRQLHHKKRGSSNRNKVRLAIARLYARIRDVRKNMLDQLTTRLVRENQVLVVEDLDIAGMKRDRSGMQARRRARLNEAISDGGWGELLQQLTYKAEWYGRTLVVVNRHFPSTLRCSACHTNGGPKDLSVRVWACAMCGAEHDRDVNAAVNLREEGLRLYKLVVGALPRGKTPPSLIRAAEIEGYPAVT</sequence>
<dbReference type="Pfam" id="PF07282">
    <property type="entry name" value="Cas12f1-like_TNB"/>
    <property type="match status" value="1"/>
</dbReference>
<accession>A0A9X2RJU6</accession>
<comment type="caution">
    <text evidence="10">The sequence shown here is derived from an EMBL/GenBank/DDBJ whole genome shotgun (WGS) entry which is preliminary data.</text>
</comment>
<evidence type="ECO:0000259" key="9">
    <source>
        <dbReference type="Pfam" id="PF12323"/>
    </source>
</evidence>
<keyword evidence="5" id="KW-0238">DNA-binding</keyword>
<keyword evidence="4" id="KW-0862">Zinc</keyword>
<dbReference type="NCBIfam" id="NF040570">
    <property type="entry name" value="guided_TnpB"/>
    <property type="match status" value="1"/>
</dbReference>
<dbReference type="EMBL" id="JANIID010000003">
    <property type="protein sequence ID" value="MCQ8769092.1"/>
    <property type="molecule type" value="Genomic_DNA"/>
</dbReference>
<protein>
    <submittedName>
        <fullName evidence="10">Transposase</fullName>
    </submittedName>
</protein>